<dbReference type="EMBL" id="CP003488">
    <property type="protein sequence ID" value="AFH95180.1"/>
    <property type="molecule type" value="Genomic_DNA"/>
</dbReference>
<protein>
    <recommendedName>
        <fullName evidence="3">NinB protein</fullName>
    </recommendedName>
</protein>
<dbReference type="NCBIfam" id="NF007281">
    <property type="entry name" value="PRK09741.1"/>
    <property type="match status" value="1"/>
</dbReference>
<evidence type="ECO:0000313" key="1">
    <source>
        <dbReference type="EMBL" id="AFH95180.1"/>
    </source>
</evidence>
<evidence type="ECO:0000313" key="2">
    <source>
        <dbReference type="Proteomes" id="UP000005012"/>
    </source>
</evidence>
<dbReference type="InterPro" id="IPR036619">
    <property type="entry name" value="NinB_sf"/>
</dbReference>
<dbReference type="Gene3D" id="1.10.3790.10">
    <property type="entry name" value="NinB"/>
    <property type="match status" value="1"/>
</dbReference>
<evidence type="ECO:0008006" key="3">
    <source>
        <dbReference type="Google" id="ProtNLM"/>
    </source>
</evidence>
<dbReference type="Proteomes" id="UP000005012">
    <property type="component" value="Chromosome"/>
</dbReference>
<reference evidence="1 2" key="1">
    <citation type="journal article" date="2012" name="J. Bacteriol.">
        <title>Complete Genome Sequence of Providencia stuartii Clinical Isolate MRSN 2154.</title>
        <authorList>
            <person name="Clifford R.J."/>
            <person name="Hang J."/>
            <person name="Riley M.C."/>
            <person name="Onmus-Leone F."/>
            <person name="Kuschner R.A."/>
            <person name="Lesho E.P."/>
            <person name="Waterman P.E."/>
        </authorList>
    </citation>
    <scope>NUCLEOTIDE SEQUENCE [LARGE SCALE GENOMIC DNA]</scope>
    <source>
        <strain evidence="1 2">MRSN 2154</strain>
    </source>
</reference>
<reference evidence="2" key="2">
    <citation type="submission" date="2012-04" db="EMBL/GenBank/DDBJ databases">
        <title>Complete genome sequence of Providencia stuartii clinical isolate MRSN 2154.</title>
        <authorList>
            <person name="Clifford R.J."/>
            <person name="Hang J."/>
            <person name="Riley M.C."/>
            <person name="Onmus-Leone F."/>
            <person name="Kuschner R.A."/>
            <person name="Lesho E.P."/>
            <person name="Waterman P.E."/>
        </authorList>
    </citation>
    <scope>NUCLEOTIDE SEQUENCE [LARGE SCALE GENOMIC DNA]</scope>
    <source>
        <strain evidence="2">MRSN 2154</strain>
    </source>
</reference>
<dbReference type="AlphaFoldDB" id="A0A140NRA4"/>
<name>A0A140NRA4_PROSM</name>
<organism evidence="1 2">
    <name type="scientific">Providencia stuartii (strain MRSN 2154)</name>
    <dbReference type="NCBI Taxonomy" id="1157951"/>
    <lineage>
        <taxon>Bacteria</taxon>
        <taxon>Pseudomonadati</taxon>
        <taxon>Pseudomonadota</taxon>
        <taxon>Gammaproteobacteria</taxon>
        <taxon>Enterobacterales</taxon>
        <taxon>Morganellaceae</taxon>
        <taxon>Providencia</taxon>
    </lineage>
</organism>
<gene>
    <name evidence="1" type="ordered locus">S70_16835</name>
</gene>
<dbReference type="OrthoDB" id="7061352at2"/>
<dbReference type="Pfam" id="PF05772">
    <property type="entry name" value="NinB"/>
    <property type="match status" value="1"/>
</dbReference>
<dbReference type="InterPro" id="IPR008711">
    <property type="entry name" value="Recombinase_NinB"/>
</dbReference>
<dbReference type="HOGENOM" id="CLU_150540_0_0_6"/>
<accession>A0A140NRA4</accession>
<proteinExistence type="predicted"/>
<dbReference type="KEGG" id="psi:S70_16835"/>
<dbReference type="SUPFAM" id="SSF103370">
    <property type="entry name" value="NinB"/>
    <property type="match status" value="1"/>
</dbReference>
<sequence>MEADFLFHESTKNTAWQHLKEVLATNQPHRIIIKPWKSTRSLSQNATFHMWCGEISKYLCKNKANFTPEAVKDMLKHTFLGYEVVEMIDATTQDIERVRTLRKTSKLDTGEMFHFMEQVECWAAGIGCLVTIPKESQYMKLKEQQER</sequence>
<dbReference type="RefSeq" id="WP_014657880.1">
    <property type="nucleotide sequence ID" value="NC_017731.1"/>
</dbReference>